<dbReference type="HOGENOM" id="CLU_130927_0_0_11"/>
<name>A1TBG9_MYCVP</name>
<accession>A1TBG9</accession>
<dbReference type="KEGG" id="mva:Mvan_3737"/>
<evidence type="ECO:0000313" key="1">
    <source>
        <dbReference type="EMBL" id="ABM14519.1"/>
    </source>
</evidence>
<dbReference type="EMBL" id="CP000511">
    <property type="protein sequence ID" value="ABM14519.1"/>
    <property type="molecule type" value="Genomic_DNA"/>
</dbReference>
<keyword evidence="2" id="KW-1185">Reference proteome</keyword>
<dbReference type="AlphaFoldDB" id="A1TBG9"/>
<gene>
    <name evidence="1" type="ordered locus">Mvan_3737</name>
</gene>
<evidence type="ECO:0000313" key="2">
    <source>
        <dbReference type="Proteomes" id="UP000009159"/>
    </source>
</evidence>
<sequence>MLLRMCPRRWPGVTRSRYLRVMTMRGRWRRRTGMTAATAAFAVALGAVVTSGLALAHPIEPARHTVNVVPPAPLTYSSSDTQAAKVAACTAWDRAARVITSAGKQRASIAATTGRSSGETYEARTVEKRTMTSQVAFLRTHIGSATPSEVRAPIIAWIGIQIDSMHEVNMRNWNAANHAITQGNDLVDVIDAKCGFS</sequence>
<dbReference type="eggNOG" id="ENOG5031GM9">
    <property type="taxonomic scope" value="Bacteria"/>
</dbReference>
<organism evidence="1 2">
    <name type="scientific">Mycolicibacterium vanbaalenii (strain DSM 7251 / JCM 13017 / BCRC 16820 / KCTC 9966 / NRRL B-24157 / PYR-1)</name>
    <name type="common">Mycobacterium vanbaalenii</name>
    <dbReference type="NCBI Taxonomy" id="350058"/>
    <lineage>
        <taxon>Bacteria</taxon>
        <taxon>Bacillati</taxon>
        <taxon>Actinomycetota</taxon>
        <taxon>Actinomycetes</taxon>
        <taxon>Mycobacteriales</taxon>
        <taxon>Mycobacteriaceae</taxon>
        <taxon>Mycolicibacterium</taxon>
    </lineage>
</organism>
<proteinExistence type="predicted"/>
<dbReference type="Proteomes" id="UP000009159">
    <property type="component" value="Chromosome"/>
</dbReference>
<reference evidence="1" key="1">
    <citation type="submission" date="2006-12" db="EMBL/GenBank/DDBJ databases">
        <title>Complete sequence of Mycobacterium vanbaalenii PYR-1.</title>
        <authorList>
            <consortium name="US DOE Joint Genome Institute"/>
            <person name="Copeland A."/>
            <person name="Lucas S."/>
            <person name="Lapidus A."/>
            <person name="Barry K."/>
            <person name="Detter J.C."/>
            <person name="Glavina del Rio T."/>
            <person name="Hammon N."/>
            <person name="Israni S."/>
            <person name="Dalin E."/>
            <person name="Tice H."/>
            <person name="Pitluck S."/>
            <person name="Singan V."/>
            <person name="Schmutz J."/>
            <person name="Larimer F."/>
            <person name="Land M."/>
            <person name="Hauser L."/>
            <person name="Kyrpides N."/>
            <person name="Anderson I.J."/>
            <person name="Miller C."/>
            <person name="Richardson P."/>
        </authorList>
    </citation>
    <scope>NUCLEOTIDE SEQUENCE [LARGE SCALE GENOMIC DNA]</scope>
    <source>
        <strain evidence="1">PYR-1</strain>
    </source>
</reference>
<dbReference type="STRING" id="350058.Mvan_3737"/>
<protein>
    <submittedName>
        <fullName evidence="1">Uncharacterized protein</fullName>
    </submittedName>
</protein>